<keyword evidence="1" id="KW-0812">Transmembrane</keyword>
<dbReference type="Proteomes" id="UP000008524">
    <property type="component" value="Chromosome 9"/>
</dbReference>
<name>Q38EZ7_TRYB2</name>
<dbReference type="GeneID" id="3660144"/>
<organism evidence="2 3">
    <name type="scientific">Trypanosoma brucei brucei (strain 927/4 GUTat10.1)</name>
    <dbReference type="NCBI Taxonomy" id="185431"/>
    <lineage>
        <taxon>Eukaryota</taxon>
        <taxon>Discoba</taxon>
        <taxon>Euglenozoa</taxon>
        <taxon>Kinetoplastea</taxon>
        <taxon>Metakinetoplastina</taxon>
        <taxon>Trypanosomatida</taxon>
        <taxon>Trypanosomatidae</taxon>
        <taxon>Trypanosoma</taxon>
    </lineage>
</organism>
<proteinExistence type="predicted"/>
<keyword evidence="3" id="KW-1185">Reference proteome</keyword>
<gene>
    <name evidence="2" type="ORF">Tb09.160.4080</name>
</gene>
<dbReference type="AlphaFoldDB" id="Q38EZ7"/>
<dbReference type="EMBL" id="CM000207">
    <property type="protein sequence ID" value="EAN76623.1"/>
    <property type="molecule type" value="Genomic_DNA"/>
</dbReference>
<dbReference type="RefSeq" id="XP_803867.1">
    <property type="nucleotide sequence ID" value="XM_798774.1"/>
</dbReference>
<evidence type="ECO:0000313" key="2">
    <source>
        <dbReference type="EMBL" id="EAN76623.1"/>
    </source>
</evidence>
<reference evidence="2 3" key="2">
    <citation type="journal article" date="2005" name="Science">
        <title>The genome of the African trypanosome Trypanosoma brucei.</title>
        <authorList>
            <person name="Berriman M."/>
            <person name="Ghedin E."/>
            <person name="Hertz-Fowler C."/>
            <person name="Blandin G."/>
            <person name="Renauld H."/>
            <person name="Bartholomeu D.C."/>
            <person name="Lennard N.J."/>
            <person name="Caler E."/>
            <person name="Hamlin N.E."/>
            <person name="Haas B."/>
            <person name="Bohme U."/>
            <person name="Hannick L."/>
            <person name="Aslett M.A."/>
            <person name="Shallom J."/>
            <person name="Marcello L."/>
            <person name="Hou L."/>
            <person name="Wickstead B."/>
            <person name="Alsmark U.C."/>
            <person name="Arrowsmith C."/>
            <person name="Atkin R.J."/>
            <person name="Barron A.J."/>
            <person name="Bringaud F."/>
            <person name="Brooks K."/>
            <person name="Carrington M."/>
            <person name="Cherevach I."/>
            <person name="Chillingworth T.J."/>
            <person name="Churcher C."/>
            <person name="Clark L.N."/>
            <person name="Corton C.H."/>
            <person name="Cronin A."/>
            <person name="Davies R.M."/>
            <person name="Doggett J."/>
            <person name="Djikeng A."/>
            <person name="Feldblyum T."/>
            <person name="Field M.C."/>
            <person name="Fraser A."/>
            <person name="Goodhead I."/>
            <person name="Hance Z."/>
            <person name="Harper D."/>
            <person name="Harris B.R."/>
            <person name="Hauser H."/>
            <person name="Hostetler J."/>
            <person name="Ivens A."/>
            <person name="Jagels K."/>
            <person name="Johnson D."/>
            <person name="Johnson J."/>
            <person name="Jones K."/>
            <person name="Kerhornou A.X."/>
            <person name="Koo H."/>
            <person name="Larke N."/>
            <person name="Landfear S."/>
            <person name="Larkin C."/>
            <person name="Leech V."/>
            <person name="Line A."/>
            <person name="Lord A."/>
            <person name="Macleod A."/>
            <person name="Mooney P.J."/>
            <person name="Moule S."/>
            <person name="Martin D.M."/>
            <person name="Morgan G.W."/>
            <person name="Mungall K."/>
            <person name="Norbertczak H."/>
            <person name="Ormond D."/>
            <person name="Pai G."/>
            <person name="Peacock C.S."/>
            <person name="Peterson J."/>
            <person name="Quail M.A."/>
            <person name="Rabbinowitsch E."/>
            <person name="Rajandream M.A."/>
            <person name="Reitter C."/>
            <person name="Salzberg S.L."/>
            <person name="Sanders M."/>
            <person name="Schobel S."/>
            <person name="Sharp S."/>
            <person name="Simmonds M."/>
            <person name="Simpson A.J."/>
            <person name="Tallon L."/>
            <person name="Turner C.M."/>
            <person name="Tait A."/>
            <person name="Tivey A.R."/>
            <person name="Van Aken S."/>
            <person name="Walker D."/>
            <person name="Wanless D."/>
            <person name="Wang S."/>
            <person name="White B."/>
            <person name="White O."/>
            <person name="Whitehead S."/>
            <person name="Woodward J."/>
            <person name="Wortman J."/>
            <person name="Adams M.D."/>
            <person name="Embley T.M."/>
            <person name="Gull K."/>
            <person name="Ullu E."/>
            <person name="Barry J.D."/>
            <person name="Fairlamb A.H."/>
            <person name="Opperdoes F."/>
            <person name="Barrell B.G."/>
            <person name="Donelson J.E."/>
            <person name="Hall N."/>
            <person name="Fraser C.M."/>
            <person name="Melville S.E."/>
            <person name="El-Sayed N.M."/>
        </authorList>
    </citation>
    <scope>NUCLEOTIDE SEQUENCE [LARGE SCALE GENOMIC DNA]</scope>
    <source>
        <strain evidence="2 3">927/4 GUTat10.1</strain>
    </source>
</reference>
<dbReference type="PaxDb" id="5691-EAN76623"/>
<evidence type="ECO:0000313" key="3">
    <source>
        <dbReference type="Proteomes" id="UP000008524"/>
    </source>
</evidence>
<keyword evidence="1" id="KW-0472">Membrane</keyword>
<protein>
    <submittedName>
        <fullName evidence="2">Uncharacterized protein</fullName>
    </submittedName>
</protein>
<evidence type="ECO:0000256" key="1">
    <source>
        <dbReference type="SAM" id="Phobius"/>
    </source>
</evidence>
<sequence>MLDTITAVSDDNYHAHNDVTVVSRNTPTHFNSLQGGITQLLLKHVISLLWNPPASFLSCFFSFFLLSLPSFHSSLFF</sequence>
<keyword evidence="1" id="KW-1133">Transmembrane helix</keyword>
<dbReference type="KEGG" id="tbr:Tb09.160.4080"/>
<dbReference type="InParanoid" id="Q38EZ7"/>
<feature type="transmembrane region" description="Helical" evidence="1">
    <location>
        <begin position="48"/>
        <end position="68"/>
    </location>
</feature>
<accession>Q38EZ7</accession>
<reference evidence="2 3" key="1">
    <citation type="journal article" date="2005" name="Science">
        <title>Comparative genomics of trypanosomatid parasitic protozoa.</title>
        <authorList>
            <person name="El-Sayed N.M."/>
            <person name="Myler P.J."/>
            <person name="Blandin G."/>
            <person name="Berriman M."/>
            <person name="Crabtree J."/>
            <person name="Aggarwal G."/>
            <person name="Caler E."/>
            <person name="Renauld H."/>
            <person name="Worthey E.A."/>
            <person name="Hertz-Fowler C."/>
            <person name="Ghedin E."/>
            <person name="Peacock C."/>
            <person name="Bartholomeu D.C."/>
            <person name="Haas B.J."/>
            <person name="Tran A.N."/>
            <person name="Wortman J.R."/>
            <person name="Alsmark U.C."/>
            <person name="Angiuoli S."/>
            <person name="Anupama A."/>
            <person name="Badger J."/>
            <person name="Bringaud F."/>
            <person name="Cadag E."/>
            <person name="Carlton J.M."/>
            <person name="Cerqueira G.C."/>
            <person name="Creasy T."/>
            <person name="Delcher A.L."/>
            <person name="Djikeng A."/>
            <person name="Embley T.M."/>
            <person name="Hauser C."/>
            <person name="Ivens A.C."/>
            <person name="Kummerfeld S.K."/>
            <person name="Pereira-Leal J.B."/>
            <person name="Nilsson D."/>
            <person name="Peterson J."/>
            <person name="Salzberg S.L."/>
            <person name="Shallom J."/>
            <person name="Silva J.C."/>
            <person name="Sundaram J."/>
            <person name="Westenberger S."/>
            <person name="White O."/>
            <person name="Melville S.E."/>
            <person name="Donelson J.E."/>
            <person name="Andersson B."/>
            <person name="Stuart K.D."/>
            <person name="Hall N."/>
        </authorList>
    </citation>
    <scope>NUCLEOTIDE SEQUENCE [LARGE SCALE GENOMIC DNA]</scope>
    <source>
        <strain evidence="2 3">927/4 GUTat10.1</strain>
    </source>
</reference>